<dbReference type="AlphaFoldDB" id="A0A3N1MCJ7"/>
<dbReference type="GO" id="GO:0009349">
    <property type="term" value="C:riboflavin synthase complex"/>
    <property type="evidence" value="ECO:0007669"/>
    <property type="project" value="UniProtKB-UniRule"/>
</dbReference>
<evidence type="ECO:0000313" key="9">
    <source>
        <dbReference type="Proteomes" id="UP000278222"/>
    </source>
</evidence>
<dbReference type="NCBIfam" id="NF000814">
    <property type="entry name" value="PRK00061.2-2"/>
    <property type="match status" value="1"/>
</dbReference>
<dbReference type="GO" id="GO:0000906">
    <property type="term" value="F:6,7-dimethyl-8-ribityllumazine synthase activity"/>
    <property type="evidence" value="ECO:0007669"/>
    <property type="project" value="UniProtKB-UniRule"/>
</dbReference>
<name>A0A3N1MCJ7_9PROT</name>
<dbReference type="PANTHER" id="PTHR21058:SF0">
    <property type="entry name" value="6,7-DIMETHYL-8-RIBITYLLUMAZINE SYNTHASE"/>
    <property type="match status" value="1"/>
</dbReference>
<evidence type="ECO:0000256" key="4">
    <source>
        <dbReference type="ARBA" id="ARBA00022619"/>
    </source>
</evidence>
<comment type="catalytic activity">
    <reaction evidence="6 7">
        <text>(2S)-2-hydroxy-3-oxobutyl phosphate + 5-amino-6-(D-ribitylamino)uracil = 6,7-dimethyl-8-(1-D-ribityl)lumazine + phosphate + 2 H2O + H(+)</text>
        <dbReference type="Rhea" id="RHEA:26152"/>
        <dbReference type="ChEBI" id="CHEBI:15377"/>
        <dbReference type="ChEBI" id="CHEBI:15378"/>
        <dbReference type="ChEBI" id="CHEBI:15934"/>
        <dbReference type="ChEBI" id="CHEBI:43474"/>
        <dbReference type="ChEBI" id="CHEBI:58201"/>
        <dbReference type="ChEBI" id="CHEBI:58830"/>
        <dbReference type="EC" id="2.5.1.78"/>
    </reaction>
</comment>
<feature type="binding site" evidence="7">
    <location>
        <begin position="81"/>
        <end position="83"/>
    </location>
    <ligand>
        <name>5-amino-6-(D-ribitylamino)uracil</name>
        <dbReference type="ChEBI" id="CHEBI:15934"/>
    </ligand>
</feature>
<dbReference type="InterPro" id="IPR036467">
    <property type="entry name" value="LS/RS_sf"/>
</dbReference>
<reference evidence="8 9" key="1">
    <citation type="submission" date="2018-11" db="EMBL/GenBank/DDBJ databases">
        <title>Genomic Encyclopedia of Type Strains, Phase IV (KMG-IV): sequencing the most valuable type-strain genomes for metagenomic binning, comparative biology and taxonomic classification.</title>
        <authorList>
            <person name="Goeker M."/>
        </authorList>
    </citation>
    <scope>NUCLEOTIDE SEQUENCE [LARGE SCALE GENOMIC DNA]</scope>
    <source>
        <strain evidence="8 9">DSM 5900</strain>
    </source>
</reference>
<feature type="binding site" evidence="7">
    <location>
        <position position="128"/>
    </location>
    <ligand>
        <name>(2S)-2-hydroxy-3-oxobutyl phosphate</name>
        <dbReference type="ChEBI" id="CHEBI:58830"/>
    </ligand>
</feature>
<comment type="function">
    <text evidence="7">Catalyzes the formation of 6,7-dimethyl-8-ribityllumazine by condensation of 5-amino-6-(D-ribitylamino)uracil with 3,4-dihydroxy-2-butanone 4-phosphate. This is the penultimate step in the biosynthesis of riboflavin.</text>
</comment>
<dbReference type="SUPFAM" id="SSF52121">
    <property type="entry name" value="Lumazine synthase"/>
    <property type="match status" value="1"/>
</dbReference>
<dbReference type="EMBL" id="RJKX01000011">
    <property type="protein sequence ID" value="ROQ01441.1"/>
    <property type="molecule type" value="Genomic_DNA"/>
</dbReference>
<dbReference type="NCBIfam" id="TIGR00114">
    <property type="entry name" value="lumazine-synth"/>
    <property type="match status" value="1"/>
</dbReference>
<evidence type="ECO:0000256" key="2">
    <source>
        <dbReference type="ARBA" id="ARBA00007424"/>
    </source>
</evidence>
<dbReference type="Pfam" id="PF00885">
    <property type="entry name" value="DMRL_synthase"/>
    <property type="match status" value="1"/>
</dbReference>
<evidence type="ECO:0000313" key="8">
    <source>
        <dbReference type="EMBL" id="ROQ01441.1"/>
    </source>
</evidence>
<dbReference type="InterPro" id="IPR034964">
    <property type="entry name" value="LS"/>
</dbReference>
<protein>
    <recommendedName>
        <fullName evidence="3 7">6,7-dimethyl-8-ribityllumazine synthase</fullName>
        <shortName evidence="7">DMRL synthase</shortName>
        <shortName evidence="7">LS</shortName>
        <shortName evidence="7">Lumazine synthase</shortName>
        <ecNumber evidence="3 7">2.5.1.78</ecNumber>
    </recommendedName>
</protein>
<keyword evidence="5 7" id="KW-0808">Transferase</keyword>
<dbReference type="InterPro" id="IPR002180">
    <property type="entry name" value="LS/RS"/>
</dbReference>
<feature type="binding site" evidence="7">
    <location>
        <begin position="86"/>
        <end position="87"/>
    </location>
    <ligand>
        <name>(2S)-2-hydroxy-3-oxobutyl phosphate</name>
        <dbReference type="ChEBI" id="CHEBI:58830"/>
    </ligand>
</feature>
<dbReference type="GO" id="GO:0005829">
    <property type="term" value="C:cytosol"/>
    <property type="evidence" value="ECO:0007669"/>
    <property type="project" value="TreeGrafter"/>
</dbReference>
<comment type="similarity">
    <text evidence="2 7">Belongs to the DMRL synthase family.</text>
</comment>
<accession>A0A3N1MCJ7</accession>
<evidence type="ECO:0000256" key="1">
    <source>
        <dbReference type="ARBA" id="ARBA00004917"/>
    </source>
</evidence>
<feature type="binding site" evidence="7">
    <location>
        <position position="19"/>
    </location>
    <ligand>
        <name>5-amino-6-(D-ribitylamino)uracil</name>
        <dbReference type="ChEBI" id="CHEBI:15934"/>
    </ligand>
</feature>
<dbReference type="GO" id="GO:0009231">
    <property type="term" value="P:riboflavin biosynthetic process"/>
    <property type="evidence" value="ECO:0007669"/>
    <property type="project" value="UniProtKB-UniRule"/>
</dbReference>
<proteinExistence type="inferred from homology"/>
<evidence type="ECO:0000256" key="5">
    <source>
        <dbReference type="ARBA" id="ARBA00022679"/>
    </source>
</evidence>
<keyword evidence="4 7" id="KW-0686">Riboflavin biosynthesis</keyword>
<evidence type="ECO:0000256" key="6">
    <source>
        <dbReference type="ARBA" id="ARBA00048785"/>
    </source>
</evidence>
<organism evidence="8 9">
    <name type="scientific">Stella humosa</name>
    <dbReference type="NCBI Taxonomy" id="94"/>
    <lineage>
        <taxon>Bacteria</taxon>
        <taxon>Pseudomonadati</taxon>
        <taxon>Pseudomonadota</taxon>
        <taxon>Alphaproteobacteria</taxon>
        <taxon>Rhodospirillales</taxon>
        <taxon>Stellaceae</taxon>
        <taxon>Stella</taxon>
    </lineage>
</organism>
<evidence type="ECO:0000256" key="7">
    <source>
        <dbReference type="HAMAP-Rule" id="MF_00178"/>
    </source>
</evidence>
<sequence length="158" mass="16863">MERIIEMKQPHILIVEARFYDDLADELVKGAVGRLAAAGATHDRISVPGAFEIPAAIAFAERAGRAVASATRYDGYVALGCVIRGETTHYDYVCGESARGLQDLAVRDGLAIGYGILTVENGAQAWARARVSEKNKGGDAATACLAMIELKRKLGLRS</sequence>
<feature type="active site" description="Proton donor" evidence="7">
    <location>
        <position position="89"/>
    </location>
</feature>
<comment type="caution">
    <text evidence="8">The sequence shown here is derived from an EMBL/GenBank/DDBJ whole genome shotgun (WGS) entry which is preliminary data.</text>
</comment>
<dbReference type="CDD" id="cd09209">
    <property type="entry name" value="Lumazine_synthase-I"/>
    <property type="match status" value="1"/>
</dbReference>
<comment type="pathway">
    <text evidence="1 7">Cofactor biosynthesis; riboflavin biosynthesis; riboflavin from 2-hydroxy-3-oxobutyl phosphate and 5-amino-6-(D-ribitylamino)uracil: step 1/2.</text>
</comment>
<dbReference type="Proteomes" id="UP000278222">
    <property type="component" value="Unassembled WGS sequence"/>
</dbReference>
<dbReference type="Gene3D" id="3.40.50.960">
    <property type="entry name" value="Lumazine/riboflavin synthase"/>
    <property type="match status" value="1"/>
</dbReference>
<dbReference type="PANTHER" id="PTHR21058">
    <property type="entry name" value="6,7-DIMETHYL-8-RIBITYLLUMAZINE SYNTHASE DMRL SYNTHASE LUMAZINE SYNTHASE"/>
    <property type="match status" value="1"/>
</dbReference>
<feature type="binding site" evidence="7">
    <location>
        <position position="114"/>
    </location>
    <ligand>
        <name>5-amino-6-(D-ribitylamino)uracil</name>
        <dbReference type="ChEBI" id="CHEBI:15934"/>
    </ligand>
</feature>
<gene>
    <name evidence="7" type="primary">ribH</name>
    <name evidence="8" type="ORF">EDC65_0620</name>
</gene>
<dbReference type="EC" id="2.5.1.78" evidence="3 7"/>
<dbReference type="HAMAP" id="MF_00178">
    <property type="entry name" value="Lumazine_synth"/>
    <property type="match status" value="1"/>
</dbReference>
<keyword evidence="9" id="KW-1185">Reference proteome</keyword>
<feature type="binding site" evidence="7">
    <location>
        <begin position="50"/>
        <end position="52"/>
    </location>
    <ligand>
        <name>5-amino-6-(D-ribitylamino)uracil</name>
        <dbReference type="ChEBI" id="CHEBI:15934"/>
    </ligand>
</feature>
<dbReference type="UniPathway" id="UPA00275">
    <property type="reaction ID" value="UER00404"/>
</dbReference>
<evidence type="ECO:0000256" key="3">
    <source>
        <dbReference type="ARBA" id="ARBA00012664"/>
    </source>
</evidence>